<dbReference type="PANTHER" id="PTHR46417:SF1">
    <property type="entry name" value="TRNA (GUANINE-N(1)-)-METHYLTRANSFERASE"/>
    <property type="match status" value="1"/>
</dbReference>
<dbReference type="EMBL" id="FWWT01000022">
    <property type="protein sequence ID" value="SMB93818.1"/>
    <property type="molecule type" value="Genomic_DNA"/>
</dbReference>
<dbReference type="Gene3D" id="1.10.1270.20">
    <property type="entry name" value="tRNA(m1g37)methyltransferase, domain 2"/>
    <property type="match status" value="1"/>
</dbReference>
<evidence type="ECO:0000256" key="9">
    <source>
        <dbReference type="ARBA" id="ARBA00022679"/>
    </source>
</evidence>
<reference evidence="19 20" key="1">
    <citation type="submission" date="2017-04" db="EMBL/GenBank/DDBJ databases">
        <authorList>
            <person name="Afonso C.L."/>
            <person name="Miller P.J."/>
            <person name="Scott M.A."/>
            <person name="Spackman E."/>
            <person name="Goraichik I."/>
            <person name="Dimitrov K.M."/>
            <person name="Suarez D.L."/>
            <person name="Swayne D.E."/>
        </authorList>
    </citation>
    <scope>NUCLEOTIDE SEQUENCE [LARGE SCALE GENOMIC DNA]</scope>
    <source>
        <strain evidence="19 20">DSM 11270</strain>
    </source>
</reference>
<evidence type="ECO:0000313" key="20">
    <source>
        <dbReference type="Proteomes" id="UP000192731"/>
    </source>
</evidence>
<dbReference type="InterPro" id="IPR002649">
    <property type="entry name" value="tRNA_m1G_MeTrfase_TrmD"/>
</dbReference>
<dbReference type="RefSeq" id="WP_084053924.1">
    <property type="nucleotide sequence ID" value="NZ_FWWT01000022.1"/>
</dbReference>
<evidence type="ECO:0000256" key="11">
    <source>
        <dbReference type="ARBA" id="ARBA00022694"/>
    </source>
</evidence>
<dbReference type="PIRSF" id="PIRSF000386">
    <property type="entry name" value="tRNA_mtase"/>
    <property type="match status" value="1"/>
</dbReference>
<keyword evidence="10 15" id="KW-0949">S-adenosyl-L-methionine</keyword>
<dbReference type="InterPro" id="IPR016009">
    <property type="entry name" value="tRNA_MeTrfase_TRMD/TRM10"/>
</dbReference>
<evidence type="ECO:0000256" key="4">
    <source>
        <dbReference type="ARBA" id="ARBA00011738"/>
    </source>
</evidence>
<proteinExistence type="inferred from homology"/>
<evidence type="ECO:0000256" key="14">
    <source>
        <dbReference type="ARBA" id="ARBA00047783"/>
    </source>
</evidence>
<dbReference type="PANTHER" id="PTHR46417">
    <property type="entry name" value="TRNA (GUANINE-N(1)-)-METHYLTRANSFERASE"/>
    <property type="match status" value="1"/>
</dbReference>
<keyword evidence="20" id="KW-1185">Reference proteome</keyword>
<comment type="catalytic activity">
    <reaction evidence="14 15 17">
        <text>guanosine(37) in tRNA + S-adenosyl-L-methionine = N(1)-methylguanosine(37) in tRNA + S-adenosyl-L-homocysteine + H(+)</text>
        <dbReference type="Rhea" id="RHEA:36899"/>
        <dbReference type="Rhea" id="RHEA-COMP:10145"/>
        <dbReference type="Rhea" id="RHEA-COMP:10147"/>
        <dbReference type="ChEBI" id="CHEBI:15378"/>
        <dbReference type="ChEBI" id="CHEBI:57856"/>
        <dbReference type="ChEBI" id="CHEBI:59789"/>
        <dbReference type="ChEBI" id="CHEBI:73542"/>
        <dbReference type="ChEBI" id="CHEBI:74269"/>
        <dbReference type="EC" id="2.1.1.228"/>
    </reaction>
</comment>
<dbReference type="InterPro" id="IPR029026">
    <property type="entry name" value="tRNA_m1G_MTases_N"/>
</dbReference>
<organism evidence="19 20">
    <name type="scientific">Desulfonispora thiosulfatigenes DSM 11270</name>
    <dbReference type="NCBI Taxonomy" id="656914"/>
    <lineage>
        <taxon>Bacteria</taxon>
        <taxon>Bacillati</taxon>
        <taxon>Bacillota</taxon>
        <taxon>Clostridia</taxon>
        <taxon>Eubacteriales</taxon>
        <taxon>Peptococcaceae</taxon>
        <taxon>Desulfonispora</taxon>
    </lineage>
</organism>
<evidence type="ECO:0000256" key="17">
    <source>
        <dbReference type="RuleBase" id="RU003464"/>
    </source>
</evidence>
<dbReference type="Pfam" id="PF01746">
    <property type="entry name" value="tRNA_m1G_MT"/>
    <property type="match status" value="1"/>
</dbReference>
<evidence type="ECO:0000256" key="7">
    <source>
        <dbReference type="ARBA" id="ARBA00022490"/>
    </source>
</evidence>
<comment type="subcellular location">
    <subcellularLocation>
        <location evidence="2 15 17">Cytoplasm</location>
    </subcellularLocation>
</comment>
<feature type="domain" description="tRNA methyltransferase TRMD/TRM10-type" evidence="18">
    <location>
        <begin position="1"/>
        <end position="223"/>
    </location>
</feature>
<evidence type="ECO:0000256" key="13">
    <source>
        <dbReference type="ARBA" id="ARBA00033392"/>
    </source>
</evidence>
<name>A0A1W1VKF8_DESTI</name>
<dbReference type="FunFam" id="3.40.1280.10:FF:000001">
    <property type="entry name" value="tRNA (guanine-N(1)-)-methyltransferase"/>
    <property type="match status" value="1"/>
</dbReference>
<dbReference type="SUPFAM" id="SSF75217">
    <property type="entry name" value="alpha/beta knot"/>
    <property type="match status" value="1"/>
</dbReference>
<evidence type="ECO:0000256" key="16">
    <source>
        <dbReference type="PIRSR" id="PIRSR000386-1"/>
    </source>
</evidence>
<comment type="similarity">
    <text evidence="3 15 17">Belongs to the RNA methyltransferase TrmD family.</text>
</comment>
<dbReference type="HAMAP" id="MF_00605">
    <property type="entry name" value="TrmD"/>
    <property type="match status" value="1"/>
</dbReference>
<dbReference type="AlphaFoldDB" id="A0A1W1VKF8"/>
<evidence type="ECO:0000256" key="12">
    <source>
        <dbReference type="ARBA" id="ARBA00029736"/>
    </source>
</evidence>
<dbReference type="Proteomes" id="UP000192731">
    <property type="component" value="Unassembled WGS sequence"/>
</dbReference>
<gene>
    <name evidence="15" type="primary">trmD</name>
    <name evidence="19" type="ORF">SAMN00017405_0098</name>
</gene>
<dbReference type="Gene3D" id="3.40.1280.10">
    <property type="match status" value="1"/>
</dbReference>
<evidence type="ECO:0000256" key="6">
    <source>
        <dbReference type="ARBA" id="ARBA00014679"/>
    </source>
</evidence>
<evidence type="ECO:0000313" key="19">
    <source>
        <dbReference type="EMBL" id="SMB93818.1"/>
    </source>
</evidence>
<evidence type="ECO:0000256" key="3">
    <source>
        <dbReference type="ARBA" id="ARBA00007630"/>
    </source>
</evidence>
<feature type="binding site" evidence="15 16">
    <location>
        <begin position="132"/>
        <end position="137"/>
    </location>
    <ligand>
        <name>S-adenosyl-L-methionine</name>
        <dbReference type="ChEBI" id="CHEBI:59789"/>
    </ligand>
</feature>
<dbReference type="GO" id="GO:0052906">
    <property type="term" value="F:tRNA (guanine(37)-N1)-methyltransferase activity"/>
    <property type="evidence" value="ECO:0007669"/>
    <property type="project" value="UniProtKB-UniRule"/>
</dbReference>
<dbReference type="CDD" id="cd18080">
    <property type="entry name" value="TrmD-like"/>
    <property type="match status" value="1"/>
</dbReference>
<dbReference type="NCBIfam" id="NF000648">
    <property type="entry name" value="PRK00026.1"/>
    <property type="match status" value="1"/>
</dbReference>
<dbReference type="EC" id="2.1.1.228" evidence="5 15"/>
<dbReference type="GO" id="GO:0002939">
    <property type="term" value="P:tRNA N1-guanine methylation"/>
    <property type="evidence" value="ECO:0007669"/>
    <property type="project" value="TreeGrafter"/>
</dbReference>
<sequence length="244" mass="28401">MDIKILTIFPEMFTGPLTTSIIKKARDKEILKIKVINFRDYSENKHNTVDDYPFGGGAGMLLKPEPIVNALENNLDLENNNQEIILVTPQGKTFKQEDANLLATKKNLTFICGHYEGFDERIRSYVTKEYSLGDFVMTGGEIPAMAMVDAIARLIPGVIKEEDSFKDDSFFGGLLEYPQYTRPRVFRDIEVPEVLLSGNHEHIRKWRRKESLRRTYKRRPELLMNFQFTKEDKKFLEEIKKEEK</sequence>
<keyword evidence="7 15" id="KW-0963">Cytoplasm</keyword>
<dbReference type="NCBIfam" id="TIGR00088">
    <property type="entry name" value="trmD"/>
    <property type="match status" value="1"/>
</dbReference>
<evidence type="ECO:0000256" key="15">
    <source>
        <dbReference type="HAMAP-Rule" id="MF_00605"/>
    </source>
</evidence>
<evidence type="ECO:0000256" key="2">
    <source>
        <dbReference type="ARBA" id="ARBA00004496"/>
    </source>
</evidence>
<evidence type="ECO:0000256" key="5">
    <source>
        <dbReference type="ARBA" id="ARBA00012807"/>
    </source>
</evidence>
<accession>A0A1W1VKF8</accession>
<dbReference type="FunFam" id="1.10.1270.20:FF:000001">
    <property type="entry name" value="tRNA (guanine-N(1)-)-methyltransferase"/>
    <property type="match status" value="1"/>
</dbReference>
<dbReference type="InterPro" id="IPR029028">
    <property type="entry name" value="Alpha/beta_knot_MTases"/>
</dbReference>
<feature type="binding site" evidence="15 16">
    <location>
        <position position="113"/>
    </location>
    <ligand>
        <name>S-adenosyl-L-methionine</name>
        <dbReference type="ChEBI" id="CHEBI:59789"/>
    </ligand>
</feature>
<dbReference type="OrthoDB" id="9807416at2"/>
<keyword evidence="8 15" id="KW-0489">Methyltransferase</keyword>
<keyword evidence="9 15" id="KW-0808">Transferase</keyword>
<dbReference type="GO" id="GO:0005829">
    <property type="term" value="C:cytosol"/>
    <property type="evidence" value="ECO:0007669"/>
    <property type="project" value="TreeGrafter"/>
</dbReference>
<protein>
    <recommendedName>
        <fullName evidence="6 15">tRNA (guanine-N(1)-)-methyltransferase</fullName>
        <ecNumber evidence="5 15">2.1.1.228</ecNumber>
    </recommendedName>
    <alternativeName>
        <fullName evidence="12 15">M1G-methyltransferase</fullName>
    </alternativeName>
    <alternativeName>
        <fullName evidence="13 15">tRNA [GM37] methyltransferase</fullName>
    </alternativeName>
</protein>
<evidence type="ECO:0000256" key="10">
    <source>
        <dbReference type="ARBA" id="ARBA00022691"/>
    </source>
</evidence>
<comment type="function">
    <text evidence="1 15 17">Specifically methylates guanosine-37 in various tRNAs.</text>
</comment>
<dbReference type="InterPro" id="IPR023148">
    <property type="entry name" value="tRNA_m1G_MeTrfase_C_sf"/>
</dbReference>
<dbReference type="STRING" id="656914.SAMN00017405_0098"/>
<evidence type="ECO:0000256" key="1">
    <source>
        <dbReference type="ARBA" id="ARBA00002634"/>
    </source>
</evidence>
<evidence type="ECO:0000256" key="8">
    <source>
        <dbReference type="ARBA" id="ARBA00022603"/>
    </source>
</evidence>
<evidence type="ECO:0000259" key="18">
    <source>
        <dbReference type="Pfam" id="PF01746"/>
    </source>
</evidence>
<keyword evidence="11 15" id="KW-0819">tRNA processing</keyword>
<comment type="subunit">
    <text evidence="4 15 17">Homodimer.</text>
</comment>